<gene>
    <name evidence="1" type="ORF">RDWZM_002599</name>
</gene>
<dbReference type="AlphaFoldDB" id="A0A9Q0ME31"/>
<reference evidence="1" key="1">
    <citation type="submission" date="2022-12" db="EMBL/GenBank/DDBJ databases">
        <title>Genome assemblies of Blomia tropicalis.</title>
        <authorList>
            <person name="Cui Y."/>
        </authorList>
    </citation>
    <scope>NUCLEOTIDE SEQUENCE</scope>
    <source>
        <tissue evidence="1">Adult mites</tissue>
    </source>
</reference>
<proteinExistence type="predicted"/>
<keyword evidence="2" id="KW-1185">Reference proteome</keyword>
<evidence type="ECO:0000313" key="2">
    <source>
        <dbReference type="Proteomes" id="UP001142055"/>
    </source>
</evidence>
<organism evidence="1 2">
    <name type="scientific">Blomia tropicalis</name>
    <name type="common">Mite</name>
    <dbReference type="NCBI Taxonomy" id="40697"/>
    <lineage>
        <taxon>Eukaryota</taxon>
        <taxon>Metazoa</taxon>
        <taxon>Ecdysozoa</taxon>
        <taxon>Arthropoda</taxon>
        <taxon>Chelicerata</taxon>
        <taxon>Arachnida</taxon>
        <taxon>Acari</taxon>
        <taxon>Acariformes</taxon>
        <taxon>Sarcoptiformes</taxon>
        <taxon>Astigmata</taxon>
        <taxon>Glycyphagoidea</taxon>
        <taxon>Echimyopodidae</taxon>
        <taxon>Blomia</taxon>
    </lineage>
</organism>
<evidence type="ECO:0000313" key="1">
    <source>
        <dbReference type="EMBL" id="KAJ6224054.1"/>
    </source>
</evidence>
<dbReference type="Proteomes" id="UP001142055">
    <property type="component" value="Chromosome 1"/>
</dbReference>
<comment type="caution">
    <text evidence="1">The sequence shown here is derived from an EMBL/GenBank/DDBJ whole genome shotgun (WGS) entry which is preliminary data.</text>
</comment>
<dbReference type="EMBL" id="JAPWDV010000001">
    <property type="protein sequence ID" value="KAJ6224054.1"/>
    <property type="molecule type" value="Genomic_DNA"/>
</dbReference>
<accession>A0A9Q0ME31</accession>
<name>A0A9Q0ME31_BLOTA</name>
<protein>
    <submittedName>
        <fullName evidence="1">Uncharacterized protein</fullName>
    </submittedName>
</protein>
<sequence length="238" mass="27954">MFPSVLKSELVCFNLTQSSIINIEKFQFKLPPSYYPSVAFQDVRYTEKSNSRYTITFVDQRLRHQNLDKIQNGTTSYYYERHFQSYSFENMDRIINLTESAVILDYLELVPPHYEITGVFNWNGNKRHEYLLLAFNGTHHLYCLNKDCQHANSYLSFMNECRVQGQKEIQNGILPIQMIDHHAKLDEMLSAISGLSYYSTEVRLQEQQLKRIYEKSIFLNRDEKTSSPSSSSEVDNNP</sequence>